<organism evidence="2 3">
    <name type="scientific">Actinomortierella ambigua</name>
    <dbReference type="NCBI Taxonomy" id="1343610"/>
    <lineage>
        <taxon>Eukaryota</taxon>
        <taxon>Fungi</taxon>
        <taxon>Fungi incertae sedis</taxon>
        <taxon>Mucoromycota</taxon>
        <taxon>Mortierellomycotina</taxon>
        <taxon>Mortierellomycetes</taxon>
        <taxon>Mortierellales</taxon>
        <taxon>Mortierellaceae</taxon>
        <taxon>Actinomortierella</taxon>
    </lineage>
</organism>
<dbReference type="AlphaFoldDB" id="A0A9P6U8T8"/>
<protein>
    <submittedName>
        <fullName evidence="2">Uncharacterized protein</fullName>
    </submittedName>
</protein>
<evidence type="ECO:0000313" key="3">
    <source>
        <dbReference type="Proteomes" id="UP000807716"/>
    </source>
</evidence>
<evidence type="ECO:0000313" key="2">
    <source>
        <dbReference type="EMBL" id="KAG0264461.1"/>
    </source>
</evidence>
<name>A0A9P6U8T8_9FUNG</name>
<sequence length="144" mass="15930">MTYAFDWANRPSLASGTRRRDTLKPDVTIQKYTVETAYAEIKSPRDERNVNLRYEWEGPCYQLNDVPGSGTPCVDRVRNLGGKMVSAVESMKRQFSACSRLDLPRYEPPASASQGTSSTGPKVKNASKQKASKPSSILAINKAK</sequence>
<feature type="region of interest" description="Disordered" evidence="1">
    <location>
        <begin position="106"/>
        <end position="144"/>
    </location>
</feature>
<dbReference type="EMBL" id="JAAAJB010000139">
    <property type="protein sequence ID" value="KAG0264461.1"/>
    <property type="molecule type" value="Genomic_DNA"/>
</dbReference>
<comment type="caution">
    <text evidence="2">The sequence shown here is derived from an EMBL/GenBank/DDBJ whole genome shotgun (WGS) entry which is preliminary data.</text>
</comment>
<evidence type="ECO:0000256" key="1">
    <source>
        <dbReference type="SAM" id="MobiDB-lite"/>
    </source>
</evidence>
<feature type="compositionally biased region" description="Polar residues" evidence="1">
    <location>
        <begin position="111"/>
        <end position="124"/>
    </location>
</feature>
<dbReference type="Proteomes" id="UP000807716">
    <property type="component" value="Unassembled WGS sequence"/>
</dbReference>
<proteinExistence type="predicted"/>
<reference evidence="2" key="1">
    <citation type="journal article" date="2020" name="Fungal Divers.">
        <title>Resolving the Mortierellaceae phylogeny through synthesis of multi-gene phylogenetics and phylogenomics.</title>
        <authorList>
            <person name="Vandepol N."/>
            <person name="Liber J."/>
            <person name="Desiro A."/>
            <person name="Na H."/>
            <person name="Kennedy M."/>
            <person name="Barry K."/>
            <person name="Grigoriev I.V."/>
            <person name="Miller A.N."/>
            <person name="O'Donnell K."/>
            <person name="Stajich J.E."/>
            <person name="Bonito G."/>
        </authorList>
    </citation>
    <scope>NUCLEOTIDE SEQUENCE</scope>
    <source>
        <strain evidence="2">BC1065</strain>
    </source>
</reference>
<accession>A0A9P6U8T8</accession>
<keyword evidence="3" id="KW-1185">Reference proteome</keyword>
<gene>
    <name evidence="2" type="ORF">DFQ27_001198</name>
</gene>
<dbReference type="OrthoDB" id="2409461at2759"/>